<proteinExistence type="predicted"/>
<sequence>MELAVAQCAMAGNIRTSAMLAAEKRKGTYKVKQMTFGVIVGSRGFFPHHLAATGRVDMMMAIQKAGHKCVVLDTEATQHGAVQSFEDAKKCAALFKTHSDAIDGIIVTLPNFGEERAIADALRLSGLRVPILVQATPDDPTKMSLNWRRDSLCGKMSACNNLKQYGFRYSLTKSHCVDPASDEFQADLERFGATCRIVGGLKGLRIGAIGARPQAFNTVRYSEKLLEAAGISVVTLDLSEILGRVSRLADDAQVVKDKIDAIRSYIAIDGVPHPAILRQAKLAAVTEDWMKEAEVSISAIQCWTSLEENYGVVPCTMMSMMSSNLMSSACEVDVCGLIGMHMLALASGSPSALLDWNNNYGGHANKAVCFHCSNLPKEFFKDYKMGFQEIIAGTVGKDNTYGTIDGSIRAGHMTYMRVSTDDTTGRICGYVGEGSFTDDPLETFGGAGVVEISDMQKLLHYICENGFEHHVAANFASVSDAIMDAAKQYLGWHFHRHE</sequence>
<evidence type="ECO:0000256" key="2">
    <source>
        <dbReference type="ARBA" id="ARBA00023277"/>
    </source>
</evidence>
<dbReference type="RefSeq" id="WP_274354260.1">
    <property type="nucleotide sequence ID" value="NZ_JAQZSM010000041.1"/>
</dbReference>
<keyword evidence="2" id="KW-0119">Carbohydrate metabolism</keyword>
<protein>
    <submittedName>
        <fullName evidence="4">Fucose isomerase</fullName>
    </submittedName>
</protein>
<gene>
    <name evidence="4" type="ORF">PUT78_21265</name>
</gene>
<dbReference type="PANTHER" id="PTHR36120">
    <property type="entry name" value="FUCOSE ISOMERASE"/>
    <property type="match status" value="1"/>
</dbReference>
<evidence type="ECO:0000313" key="5">
    <source>
        <dbReference type="Proteomes" id="UP001431784"/>
    </source>
</evidence>
<evidence type="ECO:0000313" key="4">
    <source>
        <dbReference type="EMBL" id="MDD7973595.1"/>
    </source>
</evidence>
<feature type="domain" description="L-fucose isomerase C-terminal" evidence="3">
    <location>
        <begin position="369"/>
        <end position="495"/>
    </location>
</feature>
<dbReference type="GO" id="GO:0016853">
    <property type="term" value="F:isomerase activity"/>
    <property type="evidence" value="ECO:0007669"/>
    <property type="project" value="UniProtKB-KW"/>
</dbReference>
<dbReference type="InterPro" id="IPR009015">
    <property type="entry name" value="Fucose_isomerase_N/cen_sf"/>
</dbReference>
<evidence type="ECO:0000259" key="3">
    <source>
        <dbReference type="Pfam" id="PF02952"/>
    </source>
</evidence>
<dbReference type="EMBL" id="JAQZSM010000041">
    <property type="protein sequence ID" value="MDD7973595.1"/>
    <property type="molecule type" value="Genomic_DNA"/>
</dbReference>
<name>A0ABT5TFZ2_9RHOB</name>
<dbReference type="Proteomes" id="UP001431784">
    <property type="component" value="Unassembled WGS sequence"/>
</dbReference>
<dbReference type="InterPro" id="IPR015888">
    <property type="entry name" value="Fuc_isomerase_C"/>
</dbReference>
<dbReference type="Pfam" id="PF02952">
    <property type="entry name" value="Fucose_iso_C"/>
    <property type="match status" value="1"/>
</dbReference>
<dbReference type="SUPFAM" id="SSF53743">
    <property type="entry name" value="FucI/AraA N-terminal and middle domains"/>
    <property type="match status" value="1"/>
</dbReference>
<accession>A0ABT5TFZ2</accession>
<reference evidence="4" key="1">
    <citation type="submission" date="2023-02" db="EMBL/GenBank/DDBJ databases">
        <title>Description of Roseinatronobacter alkalisoli sp. nov., an alkaliphilic bacerium isolated from soda soil.</title>
        <authorList>
            <person name="Wei W."/>
        </authorList>
    </citation>
    <scope>NUCLEOTIDE SEQUENCE</scope>
    <source>
        <strain evidence="4">HJB301</strain>
    </source>
</reference>
<evidence type="ECO:0000256" key="1">
    <source>
        <dbReference type="ARBA" id="ARBA00023235"/>
    </source>
</evidence>
<keyword evidence="5" id="KW-1185">Reference proteome</keyword>
<organism evidence="4 5">
    <name type="scientific">Roseinatronobacter alkalisoli</name>
    <dbReference type="NCBI Taxonomy" id="3028235"/>
    <lineage>
        <taxon>Bacteria</taxon>
        <taxon>Pseudomonadati</taxon>
        <taxon>Pseudomonadota</taxon>
        <taxon>Alphaproteobacteria</taxon>
        <taxon>Rhodobacterales</taxon>
        <taxon>Paracoccaceae</taxon>
        <taxon>Roseinatronobacter</taxon>
    </lineage>
</organism>
<dbReference type="PANTHER" id="PTHR36120:SF1">
    <property type="entry name" value="L-FUCOSE ISOMERASE C-TERMINAL DOMAIN-CONTAINING PROTEIN"/>
    <property type="match status" value="1"/>
</dbReference>
<comment type="caution">
    <text evidence="4">The sequence shown here is derived from an EMBL/GenBank/DDBJ whole genome shotgun (WGS) entry which is preliminary data.</text>
</comment>
<keyword evidence="1 4" id="KW-0413">Isomerase</keyword>